<name>A0A3G5A2G5_9VIRU</name>
<protein>
    <submittedName>
        <fullName evidence="1">Uncharacterized protein</fullName>
    </submittedName>
</protein>
<reference evidence="1" key="1">
    <citation type="submission" date="2018-10" db="EMBL/GenBank/DDBJ databases">
        <title>Hidden diversity of soil giant viruses.</title>
        <authorList>
            <person name="Schulz F."/>
            <person name="Alteio L."/>
            <person name="Goudeau D."/>
            <person name="Ryan E.M."/>
            <person name="Malmstrom R.R."/>
            <person name="Blanchard J."/>
            <person name="Woyke T."/>
        </authorList>
    </citation>
    <scope>NUCLEOTIDE SEQUENCE</scope>
    <source>
        <strain evidence="1">HAV1</strain>
    </source>
</reference>
<dbReference type="EMBL" id="MK072269">
    <property type="protein sequence ID" value="AYV81320.1"/>
    <property type="molecule type" value="Genomic_DNA"/>
</dbReference>
<organism evidence="1">
    <name type="scientific">Harvfovirus sp</name>
    <dbReference type="NCBI Taxonomy" id="2487768"/>
    <lineage>
        <taxon>Viruses</taxon>
        <taxon>Varidnaviria</taxon>
        <taxon>Bamfordvirae</taxon>
        <taxon>Nucleocytoviricota</taxon>
        <taxon>Megaviricetes</taxon>
        <taxon>Imitervirales</taxon>
        <taxon>Mimiviridae</taxon>
        <taxon>Klosneuvirinae</taxon>
    </lineage>
</organism>
<evidence type="ECO:0000313" key="1">
    <source>
        <dbReference type="EMBL" id="AYV81320.1"/>
    </source>
</evidence>
<proteinExistence type="predicted"/>
<gene>
    <name evidence="1" type="ORF">Harvfovirus27_9</name>
</gene>
<accession>A0A3G5A2G5</accession>
<sequence>MFRIVNQICRSGKLLIKQNSFRRNIGCAQKFIGVGFPFNKESAEYKKLEDAFNCLAPIQIGTQVALIPQVKKINRKYIIGGMSQNTDKKINGQIFMLRIPILTSSWTACEQIAGPILYNSLNKWDHVSTISKSFTELYYLKQVRSIRTFLINCGIDVEQPAEKFLATPYDEPCKVEKFDTFVIETYKDPYHYWLSNQNLNKPLSAFIGCYIIGKIK</sequence>